<evidence type="ECO:0000256" key="1">
    <source>
        <dbReference type="ARBA" id="ARBA00009995"/>
    </source>
</evidence>
<protein>
    <submittedName>
        <fullName evidence="5">Uncharacterized protein</fullName>
    </submittedName>
</protein>
<evidence type="ECO:0000256" key="2">
    <source>
        <dbReference type="ARBA" id="ARBA00022676"/>
    </source>
</evidence>
<sequence length="119" mass="14020">MEMTTLTQAELEQAISSLLTDPSYKQNMLRASKLFLDRPQKPLDLAVWWTEYILRHGPVEEMKPLGIRQTWYQRRLIDVYITIFLLALLPLLGLALLYRRCRNISSTSENRNNQVKKKN</sequence>
<dbReference type="InterPro" id="IPR050271">
    <property type="entry name" value="UDP-glycosyltransferase"/>
</dbReference>
<comment type="similarity">
    <text evidence="1">Belongs to the UDP-glycosyltransferase family.</text>
</comment>
<keyword evidence="6" id="KW-1185">Reference proteome</keyword>
<proteinExistence type="inferred from homology"/>
<keyword evidence="4" id="KW-0472">Membrane</keyword>
<dbReference type="EMBL" id="CAJVCH010311089">
    <property type="protein sequence ID" value="CAG7786134.1"/>
    <property type="molecule type" value="Genomic_DNA"/>
</dbReference>
<name>A0A8J2PHM2_9HEXA</name>
<keyword evidence="3" id="KW-0808">Transferase</keyword>
<comment type="caution">
    <text evidence="5">The sequence shown here is derived from an EMBL/GenBank/DDBJ whole genome shotgun (WGS) entry which is preliminary data.</text>
</comment>
<dbReference type="PANTHER" id="PTHR48043:SF145">
    <property type="entry name" value="FI06409P-RELATED"/>
    <property type="match status" value="1"/>
</dbReference>
<dbReference type="GO" id="GO:0008194">
    <property type="term" value="F:UDP-glycosyltransferase activity"/>
    <property type="evidence" value="ECO:0007669"/>
    <property type="project" value="InterPro"/>
</dbReference>
<dbReference type="Pfam" id="PF00201">
    <property type="entry name" value="UDPGT"/>
    <property type="match status" value="1"/>
</dbReference>
<gene>
    <name evidence="5" type="ORF">AFUS01_LOCUS24716</name>
</gene>
<dbReference type="OrthoDB" id="5835829at2759"/>
<dbReference type="PANTHER" id="PTHR48043">
    <property type="entry name" value="EG:EG0003.4 PROTEIN-RELATED"/>
    <property type="match status" value="1"/>
</dbReference>
<dbReference type="InterPro" id="IPR002213">
    <property type="entry name" value="UDP_glucos_trans"/>
</dbReference>
<evidence type="ECO:0000256" key="4">
    <source>
        <dbReference type="SAM" id="Phobius"/>
    </source>
</evidence>
<keyword evidence="4" id="KW-0812">Transmembrane</keyword>
<evidence type="ECO:0000313" key="6">
    <source>
        <dbReference type="Proteomes" id="UP000708208"/>
    </source>
</evidence>
<accession>A0A8J2PHM2</accession>
<feature type="transmembrane region" description="Helical" evidence="4">
    <location>
        <begin position="79"/>
        <end position="98"/>
    </location>
</feature>
<keyword evidence="4" id="KW-1133">Transmembrane helix</keyword>
<dbReference type="Proteomes" id="UP000708208">
    <property type="component" value="Unassembled WGS sequence"/>
</dbReference>
<keyword evidence="2" id="KW-0328">Glycosyltransferase</keyword>
<reference evidence="5" key="1">
    <citation type="submission" date="2021-06" db="EMBL/GenBank/DDBJ databases">
        <authorList>
            <person name="Hodson N. C."/>
            <person name="Mongue J. A."/>
            <person name="Jaron S. K."/>
        </authorList>
    </citation>
    <scope>NUCLEOTIDE SEQUENCE</scope>
</reference>
<organism evidence="5 6">
    <name type="scientific">Allacma fusca</name>
    <dbReference type="NCBI Taxonomy" id="39272"/>
    <lineage>
        <taxon>Eukaryota</taxon>
        <taxon>Metazoa</taxon>
        <taxon>Ecdysozoa</taxon>
        <taxon>Arthropoda</taxon>
        <taxon>Hexapoda</taxon>
        <taxon>Collembola</taxon>
        <taxon>Symphypleona</taxon>
        <taxon>Sminthuridae</taxon>
        <taxon>Allacma</taxon>
    </lineage>
</organism>
<dbReference type="AlphaFoldDB" id="A0A8J2PHM2"/>
<evidence type="ECO:0000256" key="3">
    <source>
        <dbReference type="ARBA" id="ARBA00022679"/>
    </source>
</evidence>
<evidence type="ECO:0000313" key="5">
    <source>
        <dbReference type="EMBL" id="CAG7786134.1"/>
    </source>
</evidence>